<sequence length="631" mass="69741">MNPSASRRGFDPYDLCEPEPVPWHSPVRRLPVAELEDNDSDSTIVLPSVLEAEPEHTRAQPPPRPLTPIPRHMYYPFAETSVMNMDYDAILPIPTLQSLNWVVHQTPELEGHIRPSSSHSKDATQSRSRPSLLSVVSDPRTRDAKSASSSSSRNPVKKGLRKSLGSYVSALRNKGRWIKNFRDNHLRQPSRSPRRGDLPLPPRSILRPRPNTSGLGQKQIRNSISSKPEVPALSSDGQPLVQRTRQTVNSSNRSSNYLTQPDGTWLSTTLAAPCDLMVMVVERTTIQLGSSRGCRKALKYTMRLKKKLDCIHFCGVSVMLHYRSTRLASSVCYVDQSRPNWVGDVDQWRHGVFPGKPGSSPGSSFTNPSDAMAAGNGYFSPPNSLGVPSPAISPTGQVPPAVHPGRYCPPAQTLGVPSPAISPTRQFYSAVPPGWYYPPPMPSGHFYNGPVPLPTMGPIPVNNTGPFLPMPTNRSSGVVTADKSHWKQSRARSMYSVNDYPVSARNFYLSPRGRFSLQWRQPNIEGSPSIQATSIADHHICSSPCAKNRAQCHGTADGDSKKQSLPCRSALRPEAPEFIPRRSRWNETRAQQLSQPSTYPSLPRSNGNWALMPGQGYGMPNPRQHQYPFIV</sequence>
<proteinExistence type="predicted"/>
<reference evidence="2 3" key="1">
    <citation type="submission" date="2016-12" db="EMBL/GenBank/DDBJ databases">
        <title>The genomes of Aspergillus section Nigri reveals drivers in fungal speciation.</title>
        <authorList>
            <consortium name="DOE Joint Genome Institute"/>
            <person name="Vesth T.C."/>
            <person name="Nybo J."/>
            <person name="Theobald S."/>
            <person name="Brandl J."/>
            <person name="Frisvad J.C."/>
            <person name="Nielsen K.F."/>
            <person name="Lyhne E.K."/>
            <person name="Kogle M.E."/>
            <person name="Kuo A."/>
            <person name="Riley R."/>
            <person name="Clum A."/>
            <person name="Nolan M."/>
            <person name="Lipzen A."/>
            <person name="Salamov A."/>
            <person name="Henrissat B."/>
            <person name="Wiebenga A."/>
            <person name="De Vries R.P."/>
            <person name="Grigoriev I.V."/>
            <person name="Mortensen U.H."/>
            <person name="Andersen M.R."/>
            <person name="Baker S.E."/>
        </authorList>
    </citation>
    <scope>NUCLEOTIDE SEQUENCE [LARGE SCALE GENOMIC DNA]</scope>
    <source>
        <strain evidence="2 3">JOP 1030-1</strain>
    </source>
</reference>
<gene>
    <name evidence="2" type="ORF">BP01DRAFT_365398</name>
</gene>
<dbReference type="RefSeq" id="XP_025431692.1">
    <property type="nucleotide sequence ID" value="XM_025576362.1"/>
</dbReference>
<dbReference type="AlphaFoldDB" id="A0A318ZP77"/>
<accession>A0A318ZP77</accession>
<evidence type="ECO:0000313" key="3">
    <source>
        <dbReference type="Proteomes" id="UP000248349"/>
    </source>
</evidence>
<evidence type="ECO:0000313" key="2">
    <source>
        <dbReference type="EMBL" id="PYH45710.1"/>
    </source>
</evidence>
<feature type="compositionally biased region" description="Polar residues" evidence="1">
    <location>
        <begin position="211"/>
        <end position="226"/>
    </location>
</feature>
<feature type="region of interest" description="Disordered" evidence="1">
    <location>
        <begin position="180"/>
        <end position="256"/>
    </location>
</feature>
<feature type="region of interest" description="Disordered" evidence="1">
    <location>
        <begin position="111"/>
        <end position="161"/>
    </location>
</feature>
<dbReference type="GeneID" id="37077591"/>
<name>A0A318ZP77_9EURO</name>
<feature type="compositionally biased region" description="Low complexity" evidence="1">
    <location>
        <begin position="126"/>
        <end position="138"/>
    </location>
</feature>
<keyword evidence="3" id="KW-1185">Reference proteome</keyword>
<organism evidence="2 3">
    <name type="scientific">Aspergillus saccharolyticus JOP 1030-1</name>
    <dbReference type="NCBI Taxonomy" id="1450539"/>
    <lineage>
        <taxon>Eukaryota</taxon>
        <taxon>Fungi</taxon>
        <taxon>Dikarya</taxon>
        <taxon>Ascomycota</taxon>
        <taxon>Pezizomycotina</taxon>
        <taxon>Eurotiomycetes</taxon>
        <taxon>Eurotiomycetidae</taxon>
        <taxon>Eurotiales</taxon>
        <taxon>Aspergillaceae</taxon>
        <taxon>Aspergillus</taxon>
        <taxon>Aspergillus subgen. Circumdati</taxon>
    </lineage>
</organism>
<protein>
    <submittedName>
        <fullName evidence="2">Uncharacterized protein</fullName>
    </submittedName>
</protein>
<dbReference type="EMBL" id="KZ821230">
    <property type="protein sequence ID" value="PYH45710.1"/>
    <property type="molecule type" value="Genomic_DNA"/>
</dbReference>
<dbReference type="Proteomes" id="UP000248349">
    <property type="component" value="Unassembled WGS sequence"/>
</dbReference>
<feature type="compositionally biased region" description="Basic and acidic residues" evidence="1">
    <location>
        <begin position="111"/>
        <end position="124"/>
    </location>
</feature>
<evidence type="ECO:0000256" key="1">
    <source>
        <dbReference type="SAM" id="MobiDB-lite"/>
    </source>
</evidence>
<feature type="compositionally biased region" description="Polar residues" evidence="1">
    <location>
        <begin position="235"/>
        <end position="256"/>
    </location>
</feature>
<feature type="region of interest" description="Disordered" evidence="1">
    <location>
        <begin position="550"/>
        <end position="569"/>
    </location>
</feature>